<evidence type="ECO:0000259" key="1">
    <source>
        <dbReference type="PROSITE" id="PS50112"/>
    </source>
</evidence>
<dbReference type="SUPFAM" id="SSF55785">
    <property type="entry name" value="PYP-like sensor domain (PAS domain)"/>
    <property type="match status" value="2"/>
</dbReference>
<reference evidence="4 5" key="1">
    <citation type="submission" date="2019-08" db="EMBL/GenBank/DDBJ databases">
        <title>Massilia golmudensis sp. nov., isolated from sand in the Qinghai-Tibetan Plateau.</title>
        <authorList>
            <person name="Zhang B."/>
        </authorList>
    </citation>
    <scope>NUCLEOTIDE SEQUENCE [LARGE SCALE GENOMIC DNA]</scope>
    <source>
        <strain evidence="4 5">GEM5</strain>
    </source>
</reference>
<accession>A0A5C7FQL5</accession>
<feature type="domain" description="PAC" evidence="2">
    <location>
        <begin position="232"/>
        <end position="300"/>
    </location>
</feature>
<dbReference type="SUPFAM" id="SSF55073">
    <property type="entry name" value="Nucleotide cyclase"/>
    <property type="match status" value="1"/>
</dbReference>
<dbReference type="Proteomes" id="UP000321413">
    <property type="component" value="Unassembled WGS sequence"/>
</dbReference>
<dbReference type="InterPro" id="IPR035965">
    <property type="entry name" value="PAS-like_dom_sf"/>
</dbReference>
<dbReference type="SMART" id="SM00267">
    <property type="entry name" value="GGDEF"/>
    <property type="match status" value="1"/>
</dbReference>
<dbReference type="GO" id="GO:0003824">
    <property type="term" value="F:catalytic activity"/>
    <property type="evidence" value="ECO:0007669"/>
    <property type="project" value="UniProtKB-ARBA"/>
</dbReference>
<dbReference type="InterPro" id="IPR000014">
    <property type="entry name" value="PAS"/>
</dbReference>
<dbReference type="InterPro" id="IPR029787">
    <property type="entry name" value="Nucleotide_cyclase"/>
</dbReference>
<sequence>MTFGVPIALVSLVDAERQWFKSRAGLEAQETPRSISFCSHAVQASEMLVVEDAACDPRFADNPLVTGEPHIRFYAGQPVYSDGQAVGTLCVIDSAPRSFSIEERQVLKDLAGLVETELNHMKAVMARMLAEQALKSLNTELEARIAARTAELEERVAESMRIRQQLEEKQELLDAVLESIDVGVVACDAIGNLTLFNRTARDFHGLDLKAVAPSEWSQYYSLYHADGRTPMAMDEVPLVRALKGEVVRDGAMVIAPNKRVPYTLMASGRPLRNAQGKTLGAVVAMKDITELKASKDRLVESEERLRTITDNLPVLIAHLDHDHRYVFANAVHQSWLGKAPEQVVGQTMVEAFGEDYWSQQQEALKDAWEGKASQCEHDIVRKKHIRIVHSTFLPHLRDGQVVGVYILTTDATAARMHERNLHALAHTDALTGIPNRRQFELALQAAVQRAPQRERAFALLYLDIDHFKQINDCHGHAVGDMVLVEFARRVRKVVRSSDLVARLAGDEFTVLLDEVGSPRDVELVAKKIMQAMEAPFVVGSHAIPVGATIGVGLADAPGVTAQAISELADGALYEAKGMGRNTFAIARLADALALDAVA</sequence>
<dbReference type="SMART" id="SM00065">
    <property type="entry name" value="GAF"/>
    <property type="match status" value="1"/>
</dbReference>
<evidence type="ECO:0000259" key="2">
    <source>
        <dbReference type="PROSITE" id="PS50113"/>
    </source>
</evidence>
<dbReference type="InterPro" id="IPR052155">
    <property type="entry name" value="Biofilm_reg_signaling"/>
</dbReference>
<dbReference type="EMBL" id="VPFD01000019">
    <property type="protein sequence ID" value="TXF98101.1"/>
    <property type="molecule type" value="Genomic_DNA"/>
</dbReference>
<dbReference type="InterPro" id="IPR000700">
    <property type="entry name" value="PAS-assoc_C"/>
</dbReference>
<dbReference type="PANTHER" id="PTHR44757">
    <property type="entry name" value="DIGUANYLATE CYCLASE DGCP"/>
    <property type="match status" value="1"/>
</dbReference>
<keyword evidence="5" id="KW-1185">Reference proteome</keyword>
<dbReference type="InterPro" id="IPR043128">
    <property type="entry name" value="Rev_trsase/Diguanyl_cyclase"/>
</dbReference>
<dbReference type="PROSITE" id="PS50112">
    <property type="entry name" value="PAS"/>
    <property type="match status" value="2"/>
</dbReference>
<dbReference type="SMART" id="SM00091">
    <property type="entry name" value="PAS"/>
    <property type="match status" value="2"/>
</dbReference>
<dbReference type="InterPro" id="IPR000160">
    <property type="entry name" value="GGDEF_dom"/>
</dbReference>
<evidence type="ECO:0000259" key="3">
    <source>
        <dbReference type="PROSITE" id="PS50887"/>
    </source>
</evidence>
<dbReference type="InterPro" id="IPR029016">
    <property type="entry name" value="GAF-like_dom_sf"/>
</dbReference>
<evidence type="ECO:0000313" key="4">
    <source>
        <dbReference type="EMBL" id="TXF98101.1"/>
    </source>
</evidence>
<evidence type="ECO:0000313" key="5">
    <source>
        <dbReference type="Proteomes" id="UP000321413"/>
    </source>
</evidence>
<dbReference type="FunFam" id="3.30.70.270:FF:000001">
    <property type="entry name" value="Diguanylate cyclase domain protein"/>
    <property type="match status" value="1"/>
</dbReference>
<feature type="domain" description="GGDEF" evidence="3">
    <location>
        <begin position="455"/>
        <end position="588"/>
    </location>
</feature>
<dbReference type="SUPFAM" id="SSF55781">
    <property type="entry name" value="GAF domain-like"/>
    <property type="match status" value="1"/>
</dbReference>
<dbReference type="PROSITE" id="PS50113">
    <property type="entry name" value="PAC"/>
    <property type="match status" value="1"/>
</dbReference>
<dbReference type="AlphaFoldDB" id="A0A5C7FQL5"/>
<proteinExistence type="predicted"/>
<dbReference type="Gene3D" id="3.30.450.40">
    <property type="match status" value="1"/>
</dbReference>
<protein>
    <submittedName>
        <fullName evidence="4">Diguanylate cyclase</fullName>
    </submittedName>
</protein>
<dbReference type="Gene3D" id="3.30.70.270">
    <property type="match status" value="1"/>
</dbReference>
<dbReference type="CDD" id="cd01949">
    <property type="entry name" value="GGDEF"/>
    <property type="match status" value="1"/>
</dbReference>
<dbReference type="Pfam" id="PF01590">
    <property type="entry name" value="GAF"/>
    <property type="match status" value="1"/>
</dbReference>
<feature type="domain" description="PAS" evidence="1">
    <location>
        <begin position="169"/>
        <end position="245"/>
    </location>
</feature>
<dbReference type="InterPro" id="IPR003018">
    <property type="entry name" value="GAF"/>
</dbReference>
<name>A0A5C7FQL5_9BURK</name>
<dbReference type="PANTHER" id="PTHR44757:SF2">
    <property type="entry name" value="BIOFILM ARCHITECTURE MAINTENANCE PROTEIN MBAA"/>
    <property type="match status" value="1"/>
</dbReference>
<dbReference type="PROSITE" id="PS50887">
    <property type="entry name" value="GGDEF"/>
    <property type="match status" value="1"/>
</dbReference>
<gene>
    <name evidence="4" type="ORF">FVD38_17485</name>
</gene>
<dbReference type="Gene3D" id="3.30.450.20">
    <property type="entry name" value="PAS domain"/>
    <property type="match status" value="2"/>
</dbReference>
<feature type="domain" description="PAS" evidence="1">
    <location>
        <begin position="301"/>
        <end position="371"/>
    </location>
</feature>
<dbReference type="Pfam" id="PF00990">
    <property type="entry name" value="GGDEF"/>
    <property type="match status" value="1"/>
</dbReference>
<organism evidence="4 5">
    <name type="scientific">Massilia arenae</name>
    <dbReference type="NCBI Taxonomy" id="2603288"/>
    <lineage>
        <taxon>Bacteria</taxon>
        <taxon>Pseudomonadati</taxon>
        <taxon>Pseudomonadota</taxon>
        <taxon>Betaproteobacteria</taxon>
        <taxon>Burkholderiales</taxon>
        <taxon>Oxalobacteraceae</taxon>
        <taxon>Telluria group</taxon>
        <taxon>Massilia</taxon>
    </lineage>
</organism>
<dbReference type="InterPro" id="IPR013656">
    <property type="entry name" value="PAS_4"/>
</dbReference>
<dbReference type="Pfam" id="PF08448">
    <property type="entry name" value="PAS_4"/>
    <property type="match status" value="2"/>
</dbReference>
<comment type="caution">
    <text evidence="4">The sequence shown here is derived from an EMBL/GenBank/DDBJ whole genome shotgun (WGS) entry which is preliminary data.</text>
</comment>
<dbReference type="NCBIfam" id="TIGR00254">
    <property type="entry name" value="GGDEF"/>
    <property type="match status" value="1"/>
</dbReference>
<dbReference type="NCBIfam" id="TIGR00229">
    <property type="entry name" value="sensory_box"/>
    <property type="match status" value="2"/>
</dbReference>